<protein>
    <recommendedName>
        <fullName evidence="3">Reverse transcriptase zinc-binding domain-containing protein</fullName>
    </recommendedName>
</protein>
<organism evidence="1 2">
    <name type="scientific">Canna indica</name>
    <name type="common">Indian-shot</name>
    <dbReference type="NCBI Taxonomy" id="4628"/>
    <lineage>
        <taxon>Eukaryota</taxon>
        <taxon>Viridiplantae</taxon>
        <taxon>Streptophyta</taxon>
        <taxon>Embryophyta</taxon>
        <taxon>Tracheophyta</taxon>
        <taxon>Spermatophyta</taxon>
        <taxon>Magnoliopsida</taxon>
        <taxon>Liliopsida</taxon>
        <taxon>Zingiberales</taxon>
        <taxon>Cannaceae</taxon>
        <taxon>Canna</taxon>
    </lineage>
</organism>
<proteinExistence type="predicted"/>
<evidence type="ECO:0000313" key="1">
    <source>
        <dbReference type="EMBL" id="WOK98049.1"/>
    </source>
</evidence>
<gene>
    <name evidence="1" type="ORF">Cni_G06758</name>
</gene>
<evidence type="ECO:0000313" key="2">
    <source>
        <dbReference type="Proteomes" id="UP001327560"/>
    </source>
</evidence>
<name>A0AAQ3Q6U9_9LILI</name>
<dbReference type="AlphaFoldDB" id="A0AAQ3Q6U9"/>
<reference evidence="1 2" key="1">
    <citation type="submission" date="2023-10" db="EMBL/GenBank/DDBJ databases">
        <title>Chromosome-scale genome assembly provides insights into flower coloration mechanisms of Canna indica.</title>
        <authorList>
            <person name="Li C."/>
        </authorList>
    </citation>
    <scope>NUCLEOTIDE SEQUENCE [LARGE SCALE GENOMIC DNA]</scope>
    <source>
        <tissue evidence="1">Flower</tissue>
    </source>
</reference>
<evidence type="ECO:0008006" key="3">
    <source>
        <dbReference type="Google" id="ProtNLM"/>
    </source>
</evidence>
<dbReference type="Proteomes" id="UP001327560">
    <property type="component" value="Chromosome 2"/>
</dbReference>
<dbReference type="EMBL" id="CP136891">
    <property type="protein sequence ID" value="WOK98049.1"/>
    <property type="molecule type" value="Genomic_DNA"/>
</dbReference>
<accession>A0AAQ3Q6U9</accession>
<keyword evidence="2" id="KW-1185">Reference proteome</keyword>
<sequence length="293" mass="33892">MGFPKRVGNGKDTDIMSDPWVGNIPFAWWPTYIDIQKIQQFESVSELTCDKEWNNRFISEIFGSSLKERILNIHLSKHDENDKWIWARNEKGKLNSKVAYNFLKESEDIKINFNHNWKWLWNASVIPKAKVFAWKLLLGYKFELMDSWHNGKWLEEGMNLTKPCKEALIGSITTGLWHILRNRNDSCFKNKKASIKNLIWRSLSDTIVSKLPHECKIAKDHLNSSNMENSSNTGNDLQLSPSNHNKYYNIFFDAAWIDDKAAGFGFLFIDKEGMTILKGKSTGRIASPLLAET</sequence>